<evidence type="ECO:0000256" key="2">
    <source>
        <dbReference type="ARBA" id="ARBA00022692"/>
    </source>
</evidence>
<keyword evidence="3 6" id="KW-1133">Transmembrane helix</keyword>
<name>A0ABP0L763_9DINO</name>
<dbReference type="InterPro" id="IPR011547">
    <property type="entry name" value="SLC26A/SulP_dom"/>
</dbReference>
<evidence type="ECO:0000259" key="7">
    <source>
        <dbReference type="PROSITE" id="PS50801"/>
    </source>
</evidence>
<accession>A0ABP0L763</accession>
<dbReference type="Pfam" id="PF01740">
    <property type="entry name" value="STAS"/>
    <property type="match status" value="1"/>
</dbReference>
<feature type="transmembrane region" description="Helical" evidence="6">
    <location>
        <begin position="169"/>
        <end position="186"/>
    </location>
</feature>
<evidence type="ECO:0000256" key="1">
    <source>
        <dbReference type="ARBA" id="ARBA00004141"/>
    </source>
</evidence>
<comment type="subcellular location">
    <subcellularLocation>
        <location evidence="1">Membrane</location>
        <topology evidence="1">Multi-pass membrane protein</topology>
    </subcellularLocation>
</comment>
<dbReference type="SUPFAM" id="SSF52091">
    <property type="entry name" value="SpoIIaa-like"/>
    <property type="match status" value="1"/>
</dbReference>
<dbReference type="Proteomes" id="UP001642464">
    <property type="component" value="Unassembled WGS sequence"/>
</dbReference>
<feature type="transmembrane region" description="Helical" evidence="6">
    <location>
        <begin position="377"/>
        <end position="395"/>
    </location>
</feature>
<feature type="transmembrane region" description="Helical" evidence="6">
    <location>
        <begin position="253"/>
        <end position="279"/>
    </location>
</feature>
<dbReference type="Gene3D" id="3.30.750.24">
    <property type="entry name" value="STAS domain"/>
    <property type="match status" value="1"/>
</dbReference>
<organism evidence="8 9">
    <name type="scientific">Durusdinium trenchii</name>
    <dbReference type="NCBI Taxonomy" id="1381693"/>
    <lineage>
        <taxon>Eukaryota</taxon>
        <taxon>Sar</taxon>
        <taxon>Alveolata</taxon>
        <taxon>Dinophyceae</taxon>
        <taxon>Suessiales</taxon>
        <taxon>Symbiodiniaceae</taxon>
        <taxon>Durusdinium</taxon>
    </lineage>
</organism>
<feature type="transmembrane region" description="Helical" evidence="6">
    <location>
        <begin position="401"/>
        <end position="423"/>
    </location>
</feature>
<feature type="domain" description="STAS" evidence="7">
    <location>
        <begin position="495"/>
        <end position="588"/>
    </location>
</feature>
<gene>
    <name evidence="8" type="ORF">SCF082_LOCUS20715</name>
</gene>
<feature type="transmembrane region" description="Helical" evidence="6">
    <location>
        <begin position="99"/>
        <end position="121"/>
    </location>
</feature>
<evidence type="ECO:0000313" key="9">
    <source>
        <dbReference type="Proteomes" id="UP001642464"/>
    </source>
</evidence>
<feature type="transmembrane region" description="Helical" evidence="6">
    <location>
        <begin position="444"/>
        <end position="471"/>
    </location>
</feature>
<evidence type="ECO:0000256" key="6">
    <source>
        <dbReference type="SAM" id="Phobius"/>
    </source>
</evidence>
<evidence type="ECO:0000256" key="5">
    <source>
        <dbReference type="SAM" id="MobiDB-lite"/>
    </source>
</evidence>
<sequence length="1039" mass="114117">MEKPFVPSLTGLTEETRFWLRGSGHFWTADSEYSRLNDGKLRPTFQEWLPAYQCRETLLKDLGSAMTLGCVLFAQSLAHADLCKVTLITGPYSCLAPPLFYALFGTCVQASIGTGGLISLLTGEQLADFGDLEERTHAGAIFTLLVGVMISAMGIFRLAFLVRFLSKPALSGFISASAILIMLSQVKPAIGLPKSDVGGIMSIAFLHPKELDDLNPATVLFSFSCLIFLQLFKRLKASRSRVVKLMSEFKEVILLLVSSLVSWQFSEEYQIAVIGHVPAGMPTVQWPLRTSDDWVLAQQLLPGAAMVALVTFLSSFAAARKFSLKAGYQVVATNELLGLGAANVAGAFCGAVPTQAGLSRMGIAASMGVKNMLGGNVFTAGMVGLILLLLSPYLFFVPRCALNVIIIIGASTLTEFSHVWWLWSLRSTRTRQRTYVTDFLVWWVAFLFTLFLGALKGILGAVVVSLVLIVYQVADPPITTLGYCQCRHRWLNVKERRDTEQHPGVLAVRPEGPLFYANTERLEEWLDEMEISASMAGCPVKAIILSFAAVSFMDTSALEALSTMIEAYAKRNIVLLVAHASGQPRQLLMHALGDGFPENSLSTPWTVEECVQHLLQQQLQAQEFHREVSGDSRTSAMDMSPMMASSNPNLKVRRVRSLPSMPLESDSDEGGLPSPQSSCSWQIKPLQSSVQWATGRPGPSEEEVICKAEKGRGLRLRTAHPVTLLSLRVALLSLRNRSAKGDQRRSDAESLQLMVGSVRKGRELKRLDYHLSMIRAAMPRSGHGVASEEGMATGHGKGDLERRLNVGLQTLPSGFSAFPVARQSLFHRSINQKMPELWSDFSDSGLPQARAGPHQQIDRFHGDHELSRKAPPLSARPGKVVFVGFAEFDMDGRAFTGGEMDRMMMISASQKYPCSRPATFDEYAERCILGLPERNNCGRDVVFVGPGATGCELFHTNTLGIQKAVVSPHDMFDGTWGNASLYGRKCILCVYPVQRLKKQQSLTQFGLARQTIGKPGDPRINNHAGMRGSSWWLKLRMST</sequence>
<dbReference type="CDD" id="cd07042">
    <property type="entry name" value="STAS_SulP_like_sulfate_transporter"/>
    <property type="match status" value="1"/>
</dbReference>
<keyword evidence="9" id="KW-1185">Reference proteome</keyword>
<comment type="caution">
    <text evidence="8">The sequence shown here is derived from an EMBL/GenBank/DDBJ whole genome shotgun (WGS) entry which is preliminary data.</text>
</comment>
<reference evidence="8 9" key="1">
    <citation type="submission" date="2024-02" db="EMBL/GenBank/DDBJ databases">
        <authorList>
            <person name="Chen Y."/>
            <person name="Shah S."/>
            <person name="Dougan E. K."/>
            <person name="Thang M."/>
            <person name="Chan C."/>
        </authorList>
    </citation>
    <scope>NUCLEOTIDE SEQUENCE [LARGE SCALE GENOMIC DNA]</scope>
</reference>
<dbReference type="Pfam" id="PF00916">
    <property type="entry name" value="Sulfate_transp"/>
    <property type="match status" value="1"/>
</dbReference>
<evidence type="ECO:0000256" key="3">
    <source>
        <dbReference type="ARBA" id="ARBA00022989"/>
    </source>
</evidence>
<proteinExistence type="predicted"/>
<dbReference type="PANTHER" id="PTHR11814">
    <property type="entry name" value="SULFATE TRANSPORTER"/>
    <property type="match status" value="1"/>
</dbReference>
<dbReference type="InterPro" id="IPR036513">
    <property type="entry name" value="STAS_dom_sf"/>
</dbReference>
<dbReference type="PROSITE" id="PS50801">
    <property type="entry name" value="STAS"/>
    <property type="match status" value="1"/>
</dbReference>
<keyword evidence="2 6" id="KW-0812">Transmembrane</keyword>
<dbReference type="InterPro" id="IPR001902">
    <property type="entry name" value="SLC26A/SulP_fam"/>
</dbReference>
<feature type="transmembrane region" description="Helical" evidence="6">
    <location>
        <begin position="214"/>
        <end position="232"/>
    </location>
</feature>
<dbReference type="EMBL" id="CAXAMM010014525">
    <property type="protein sequence ID" value="CAK9034029.1"/>
    <property type="molecule type" value="Genomic_DNA"/>
</dbReference>
<keyword evidence="4 6" id="KW-0472">Membrane</keyword>
<dbReference type="InterPro" id="IPR002645">
    <property type="entry name" value="STAS_dom"/>
</dbReference>
<feature type="region of interest" description="Disordered" evidence="5">
    <location>
        <begin position="628"/>
        <end position="680"/>
    </location>
</feature>
<evidence type="ECO:0000256" key="4">
    <source>
        <dbReference type="ARBA" id="ARBA00023136"/>
    </source>
</evidence>
<feature type="transmembrane region" description="Helical" evidence="6">
    <location>
        <begin position="299"/>
        <end position="319"/>
    </location>
</feature>
<evidence type="ECO:0000313" key="8">
    <source>
        <dbReference type="EMBL" id="CAK9034029.1"/>
    </source>
</evidence>
<protein>
    <submittedName>
        <fullName evidence="8">Chloroplastic (AST82)</fullName>
    </submittedName>
</protein>
<feature type="transmembrane region" description="Helical" evidence="6">
    <location>
        <begin position="141"/>
        <end position="162"/>
    </location>
</feature>
<feature type="compositionally biased region" description="Low complexity" evidence="5">
    <location>
        <begin position="635"/>
        <end position="649"/>
    </location>
</feature>